<comment type="caution">
    <text evidence="2">The sequence shown here is derived from an EMBL/GenBank/DDBJ whole genome shotgun (WGS) entry which is preliminary data.</text>
</comment>
<feature type="domain" description="Polymerase nucleotidyl transferase" evidence="1">
    <location>
        <begin position="10"/>
        <end position="99"/>
    </location>
</feature>
<evidence type="ECO:0000259" key="1">
    <source>
        <dbReference type="Pfam" id="PF01909"/>
    </source>
</evidence>
<dbReference type="InterPro" id="IPR043519">
    <property type="entry name" value="NT_sf"/>
</dbReference>
<protein>
    <submittedName>
        <fullName evidence="2">Nucleotidyltransferase domain-containing protein</fullName>
    </submittedName>
</protein>
<dbReference type="PANTHER" id="PTHR33933:SF1">
    <property type="entry name" value="PROTEIN ADENYLYLTRANSFERASE MNTA-RELATED"/>
    <property type="match status" value="1"/>
</dbReference>
<dbReference type="InterPro" id="IPR052548">
    <property type="entry name" value="Type_VII_TA_antitoxin"/>
</dbReference>
<dbReference type="InterPro" id="IPR002934">
    <property type="entry name" value="Polymerase_NTP_transf_dom"/>
</dbReference>
<dbReference type="GO" id="GO:0016779">
    <property type="term" value="F:nucleotidyltransferase activity"/>
    <property type="evidence" value="ECO:0007669"/>
    <property type="project" value="InterPro"/>
</dbReference>
<dbReference type="Pfam" id="PF01909">
    <property type="entry name" value="NTP_transf_2"/>
    <property type="match status" value="1"/>
</dbReference>
<gene>
    <name evidence="2" type="ORF">GJJ30_19975</name>
</gene>
<dbReference type="EMBL" id="WJXZ01000012">
    <property type="protein sequence ID" value="MRS63590.1"/>
    <property type="molecule type" value="Genomic_DNA"/>
</dbReference>
<dbReference type="Gene3D" id="3.30.460.10">
    <property type="entry name" value="Beta Polymerase, domain 2"/>
    <property type="match status" value="1"/>
</dbReference>
<dbReference type="SUPFAM" id="SSF81301">
    <property type="entry name" value="Nucleotidyltransferase"/>
    <property type="match status" value="1"/>
</dbReference>
<evidence type="ECO:0000313" key="3">
    <source>
        <dbReference type="Proteomes" id="UP000441754"/>
    </source>
</evidence>
<sequence>MARLTNKAFLQKVKESVHSIDPQADVYLFGSRARGDHRKDSDWDFLVLTTKKVTWELKFTFSDQLNELELEAERVISSIIRSKEEWPNYEVTDLYQNILEDGKKL</sequence>
<reference evidence="2 3" key="1">
    <citation type="journal article" date="2018" name="Antonie Van Leeuwenhoek">
        <title>Larkinella terrae sp. nov., isolated from soil on Jeju Island, South Korea.</title>
        <authorList>
            <person name="Ten L.N."/>
            <person name="Jeon J."/>
            <person name="Park S.J."/>
            <person name="Park S."/>
            <person name="Lee S.Y."/>
            <person name="Kim M.K."/>
            <person name="Jung H.Y."/>
        </authorList>
    </citation>
    <scope>NUCLEOTIDE SEQUENCE [LARGE SCALE GENOMIC DNA]</scope>
    <source>
        <strain evidence="2 3">KCTC 52001</strain>
    </source>
</reference>
<accession>A0A7K0EP24</accession>
<dbReference type="AlphaFoldDB" id="A0A7K0EP24"/>
<organism evidence="2 3">
    <name type="scientific">Larkinella terrae</name>
    <dbReference type="NCBI Taxonomy" id="2025311"/>
    <lineage>
        <taxon>Bacteria</taxon>
        <taxon>Pseudomonadati</taxon>
        <taxon>Bacteroidota</taxon>
        <taxon>Cytophagia</taxon>
        <taxon>Cytophagales</taxon>
        <taxon>Spirosomataceae</taxon>
        <taxon>Larkinella</taxon>
    </lineage>
</organism>
<dbReference type="Proteomes" id="UP000441754">
    <property type="component" value="Unassembled WGS sequence"/>
</dbReference>
<keyword evidence="2" id="KW-0808">Transferase</keyword>
<name>A0A7K0EP24_9BACT</name>
<keyword evidence="3" id="KW-1185">Reference proteome</keyword>
<dbReference type="RefSeq" id="WP_154176937.1">
    <property type="nucleotide sequence ID" value="NZ_WJXZ01000012.1"/>
</dbReference>
<dbReference type="PANTHER" id="PTHR33933">
    <property type="entry name" value="NUCLEOTIDYLTRANSFERASE"/>
    <property type="match status" value="1"/>
</dbReference>
<dbReference type="OrthoDB" id="9803106at2"/>
<evidence type="ECO:0000313" key="2">
    <source>
        <dbReference type="EMBL" id="MRS63590.1"/>
    </source>
</evidence>
<dbReference type="CDD" id="cd05403">
    <property type="entry name" value="NT_KNTase_like"/>
    <property type="match status" value="1"/>
</dbReference>
<proteinExistence type="predicted"/>